<comment type="caution">
    <text evidence="2">The sequence shown here is derived from an EMBL/GenBank/DDBJ whole genome shotgun (WGS) entry which is preliminary data.</text>
</comment>
<name>A0A9P5TFH2_GYMJU</name>
<reference evidence="2" key="1">
    <citation type="submission" date="2020-11" db="EMBL/GenBank/DDBJ databases">
        <authorList>
            <consortium name="DOE Joint Genome Institute"/>
            <person name="Ahrendt S."/>
            <person name="Riley R."/>
            <person name="Andreopoulos W."/>
            <person name="LaButti K."/>
            <person name="Pangilinan J."/>
            <person name="Ruiz-duenas F.J."/>
            <person name="Barrasa J.M."/>
            <person name="Sanchez-Garcia M."/>
            <person name="Camarero S."/>
            <person name="Miyauchi S."/>
            <person name="Serrano A."/>
            <person name="Linde D."/>
            <person name="Babiker R."/>
            <person name="Drula E."/>
            <person name="Ayuso-Fernandez I."/>
            <person name="Pacheco R."/>
            <person name="Padilla G."/>
            <person name="Ferreira P."/>
            <person name="Barriuso J."/>
            <person name="Kellner H."/>
            <person name="Castanera R."/>
            <person name="Alfaro M."/>
            <person name="Ramirez L."/>
            <person name="Pisabarro A.G."/>
            <person name="Kuo A."/>
            <person name="Tritt A."/>
            <person name="Lipzen A."/>
            <person name="He G."/>
            <person name="Yan M."/>
            <person name="Ng V."/>
            <person name="Cullen D."/>
            <person name="Martin F."/>
            <person name="Rosso M.-N."/>
            <person name="Henrissat B."/>
            <person name="Hibbett D."/>
            <person name="Martinez A.T."/>
            <person name="Grigoriev I.V."/>
        </authorList>
    </citation>
    <scope>NUCLEOTIDE SEQUENCE</scope>
    <source>
        <strain evidence="2">AH 44721</strain>
    </source>
</reference>
<feature type="non-terminal residue" evidence="2">
    <location>
        <position position="1"/>
    </location>
</feature>
<organism evidence="2 3">
    <name type="scientific">Gymnopilus junonius</name>
    <name type="common">Spectacular rustgill mushroom</name>
    <name type="synonym">Gymnopilus spectabilis subsp. junonius</name>
    <dbReference type="NCBI Taxonomy" id="109634"/>
    <lineage>
        <taxon>Eukaryota</taxon>
        <taxon>Fungi</taxon>
        <taxon>Dikarya</taxon>
        <taxon>Basidiomycota</taxon>
        <taxon>Agaricomycotina</taxon>
        <taxon>Agaricomycetes</taxon>
        <taxon>Agaricomycetidae</taxon>
        <taxon>Agaricales</taxon>
        <taxon>Agaricineae</taxon>
        <taxon>Hymenogastraceae</taxon>
        <taxon>Gymnopilus</taxon>
    </lineage>
</organism>
<dbReference type="InterPro" id="IPR046700">
    <property type="entry name" value="DUF6570"/>
</dbReference>
<dbReference type="AlphaFoldDB" id="A0A9P5TFH2"/>
<evidence type="ECO:0000259" key="1">
    <source>
        <dbReference type="Pfam" id="PF20209"/>
    </source>
</evidence>
<protein>
    <recommendedName>
        <fullName evidence="1">DUF6570 domain-containing protein</fullName>
    </recommendedName>
</protein>
<accession>A0A9P5TFH2</accession>
<dbReference type="Pfam" id="PF20209">
    <property type="entry name" value="DUF6570"/>
    <property type="match status" value="1"/>
</dbReference>
<feature type="non-terminal residue" evidence="2">
    <location>
        <position position="165"/>
    </location>
</feature>
<dbReference type="EMBL" id="JADNYJ010000212">
    <property type="protein sequence ID" value="KAF8874504.1"/>
    <property type="molecule type" value="Genomic_DNA"/>
</dbReference>
<feature type="domain" description="DUF6570" evidence="1">
    <location>
        <begin position="100"/>
        <end position="163"/>
    </location>
</feature>
<sequence>FLPQPLSDDLFNDILKRACKSMSKESTEEAGCAVCGQLKPLKELSRLKAVKKMLHILESPGVTRRERRTPDRPVQEYNGPVLDYTCDKICHDCRGWVRKGVVPRQALANNLWIGTVPKELKDLRFVEKLLIARVRHTCAYVKVASGMKKMKANMVAFESPIPKIY</sequence>
<proteinExistence type="predicted"/>
<dbReference type="OrthoDB" id="3202965at2759"/>
<evidence type="ECO:0000313" key="2">
    <source>
        <dbReference type="EMBL" id="KAF8874504.1"/>
    </source>
</evidence>
<dbReference type="Proteomes" id="UP000724874">
    <property type="component" value="Unassembled WGS sequence"/>
</dbReference>
<evidence type="ECO:0000313" key="3">
    <source>
        <dbReference type="Proteomes" id="UP000724874"/>
    </source>
</evidence>
<gene>
    <name evidence="2" type="ORF">CPB84DRAFT_1647829</name>
</gene>
<keyword evidence="3" id="KW-1185">Reference proteome</keyword>